<evidence type="ECO:0000313" key="1">
    <source>
        <dbReference type="EMBL" id="GAJ20647.1"/>
    </source>
</evidence>
<name>X1VM93_9ZZZZ</name>
<dbReference type="AlphaFoldDB" id="X1VM93"/>
<dbReference type="EMBL" id="BARW01039469">
    <property type="protein sequence ID" value="GAJ20647.1"/>
    <property type="molecule type" value="Genomic_DNA"/>
</dbReference>
<reference evidence="1" key="1">
    <citation type="journal article" date="2014" name="Front. Microbiol.">
        <title>High frequency of phylogenetically diverse reductive dehalogenase-homologous genes in deep subseafloor sedimentary metagenomes.</title>
        <authorList>
            <person name="Kawai M."/>
            <person name="Futagami T."/>
            <person name="Toyoda A."/>
            <person name="Takaki Y."/>
            <person name="Nishi S."/>
            <person name="Hori S."/>
            <person name="Arai W."/>
            <person name="Tsubouchi T."/>
            <person name="Morono Y."/>
            <person name="Uchiyama I."/>
            <person name="Ito T."/>
            <person name="Fujiyama A."/>
            <person name="Inagaki F."/>
            <person name="Takami H."/>
        </authorList>
    </citation>
    <scope>NUCLEOTIDE SEQUENCE</scope>
    <source>
        <strain evidence="1">Expedition CK06-06</strain>
    </source>
</reference>
<gene>
    <name evidence="1" type="ORF">S12H4_60107</name>
</gene>
<sequence length="80" mass="8846">EDLKKPTGGKSEMDIISDVASGVLGEAKGLRSDVKEVIREKGLPAAKTTEQREERKGKFRKALQTDQEIEEIGQRLFMSG</sequence>
<comment type="caution">
    <text evidence="1">The sequence shown here is derived from an EMBL/GenBank/DDBJ whole genome shotgun (WGS) entry which is preliminary data.</text>
</comment>
<protein>
    <submittedName>
        <fullName evidence="1">Uncharacterized protein</fullName>
    </submittedName>
</protein>
<organism evidence="1">
    <name type="scientific">marine sediment metagenome</name>
    <dbReference type="NCBI Taxonomy" id="412755"/>
    <lineage>
        <taxon>unclassified sequences</taxon>
        <taxon>metagenomes</taxon>
        <taxon>ecological metagenomes</taxon>
    </lineage>
</organism>
<accession>X1VM93</accession>
<proteinExistence type="predicted"/>
<feature type="non-terminal residue" evidence="1">
    <location>
        <position position="1"/>
    </location>
</feature>